<evidence type="ECO:0000313" key="2">
    <source>
        <dbReference type="EMBL" id="JAU13763.1"/>
    </source>
</evidence>
<sequence>MLWKYNDHIPLVDPYFGFDCTKGDPWGDATQLVAALRNVVTLHLSADSLEVFYFCCKSMPEFNNLVKLSFESHEDRGWQALPLLLKKSPNLETLVIKGLVHEISDQCWDVCVCVDEKKKKKKKMRRKKSSCLLSCGVKVLKVYGYGGSCRELKQMRHFLENLRFLEIVKVEVQVDQQDTNYLPLTNDIIKLLPRASSKCKIQFI</sequence>
<dbReference type="AlphaFoldDB" id="A0A1J3D0Z1"/>
<dbReference type="InterPro" id="IPR004217">
    <property type="entry name" value="Tim10-like"/>
</dbReference>
<dbReference type="SMART" id="SM00579">
    <property type="entry name" value="FBD"/>
    <property type="match status" value="1"/>
</dbReference>
<accession>A0A1J3D0Z1</accession>
<dbReference type="Pfam" id="PF02953">
    <property type="entry name" value="zf-Tim10_DDP"/>
    <property type="match status" value="1"/>
</dbReference>
<gene>
    <name evidence="2" type="ORF">GA_TR376_c0_g1_i1_g.1019</name>
</gene>
<reference evidence="2" key="1">
    <citation type="submission" date="2016-07" db="EMBL/GenBank/DDBJ databases">
        <title>De novo transcriptome assembly of four accessions of the metal hyperaccumulator plant Noccaea caerulescens.</title>
        <authorList>
            <person name="Blande D."/>
            <person name="Halimaa P."/>
            <person name="Tervahauta A.I."/>
            <person name="Aarts M.G."/>
            <person name="Karenlampi S.O."/>
        </authorList>
    </citation>
    <scope>NUCLEOTIDE SEQUENCE</scope>
</reference>
<dbReference type="InterPro" id="IPR055294">
    <property type="entry name" value="FBL60-like"/>
</dbReference>
<name>A0A1J3D0Z1_NOCCA</name>
<dbReference type="PANTHER" id="PTHR31293">
    <property type="entry name" value="RNI-LIKE SUPERFAMILY PROTEIN"/>
    <property type="match status" value="1"/>
</dbReference>
<organism evidence="2">
    <name type="scientific">Noccaea caerulescens</name>
    <name type="common">Alpine penny-cress</name>
    <name type="synonym">Thlaspi caerulescens</name>
    <dbReference type="NCBI Taxonomy" id="107243"/>
    <lineage>
        <taxon>Eukaryota</taxon>
        <taxon>Viridiplantae</taxon>
        <taxon>Streptophyta</taxon>
        <taxon>Embryophyta</taxon>
        <taxon>Tracheophyta</taxon>
        <taxon>Spermatophyta</taxon>
        <taxon>Magnoliopsida</taxon>
        <taxon>eudicotyledons</taxon>
        <taxon>Gunneridae</taxon>
        <taxon>Pentapetalae</taxon>
        <taxon>rosids</taxon>
        <taxon>malvids</taxon>
        <taxon>Brassicales</taxon>
        <taxon>Brassicaceae</taxon>
        <taxon>Coluteocarpeae</taxon>
        <taxon>Noccaea</taxon>
    </lineage>
</organism>
<dbReference type="EMBL" id="GEVI01018557">
    <property type="protein sequence ID" value="JAU13763.1"/>
    <property type="molecule type" value="Transcribed_RNA"/>
</dbReference>
<evidence type="ECO:0000259" key="1">
    <source>
        <dbReference type="SMART" id="SM00579"/>
    </source>
</evidence>
<protein>
    <submittedName>
        <fullName evidence="2">Putative F-box protein</fullName>
    </submittedName>
</protein>
<proteinExistence type="predicted"/>
<dbReference type="InterPro" id="IPR006566">
    <property type="entry name" value="FBD"/>
</dbReference>
<feature type="domain" description="FBD" evidence="1">
    <location>
        <begin position="130"/>
        <end position="204"/>
    </location>
</feature>
<dbReference type="PANTHER" id="PTHR31293:SF12">
    <property type="entry name" value="RNI-LIKE SUPERFAMILY PROTEIN"/>
    <property type="match status" value="1"/>
</dbReference>